<dbReference type="PANTHER" id="PTHR30055">
    <property type="entry name" value="HTH-TYPE TRANSCRIPTIONAL REGULATOR RUTR"/>
    <property type="match status" value="1"/>
</dbReference>
<reference evidence="4 5" key="1">
    <citation type="submission" date="2018-10" db="EMBL/GenBank/DDBJ databases">
        <title>Genomic Encyclopedia of Type Strains, Phase IV (KMG-IV): sequencing the most valuable type-strain genomes for metagenomic binning, comparative biology and taxonomic classification.</title>
        <authorList>
            <person name="Goeker M."/>
        </authorList>
    </citation>
    <scope>NUCLEOTIDE SEQUENCE [LARGE SCALE GENOMIC DNA]</scope>
    <source>
        <strain evidence="4 5">DSM 4734</strain>
    </source>
</reference>
<feature type="domain" description="HTH tetR-type" evidence="3">
    <location>
        <begin position="4"/>
        <end position="64"/>
    </location>
</feature>
<organism evidence="4 5">
    <name type="scientific">Maricaulis maris</name>
    <dbReference type="NCBI Taxonomy" id="74318"/>
    <lineage>
        <taxon>Bacteria</taxon>
        <taxon>Pseudomonadati</taxon>
        <taxon>Pseudomonadota</taxon>
        <taxon>Alphaproteobacteria</taxon>
        <taxon>Maricaulales</taxon>
        <taxon>Maricaulaceae</taxon>
        <taxon>Maricaulis</taxon>
    </lineage>
</organism>
<dbReference type="InterPro" id="IPR050109">
    <property type="entry name" value="HTH-type_TetR-like_transc_reg"/>
</dbReference>
<dbReference type="Gene3D" id="1.10.357.10">
    <property type="entry name" value="Tetracycline Repressor, domain 2"/>
    <property type="match status" value="1"/>
</dbReference>
<dbReference type="PANTHER" id="PTHR30055:SF146">
    <property type="entry name" value="HTH-TYPE TRANSCRIPTIONAL DUAL REGULATOR CECR"/>
    <property type="match status" value="1"/>
</dbReference>
<dbReference type="GO" id="GO:0000976">
    <property type="term" value="F:transcription cis-regulatory region binding"/>
    <property type="evidence" value="ECO:0007669"/>
    <property type="project" value="TreeGrafter"/>
</dbReference>
<dbReference type="PROSITE" id="PS50977">
    <property type="entry name" value="HTH_TETR_2"/>
    <property type="match status" value="1"/>
</dbReference>
<evidence type="ECO:0000256" key="2">
    <source>
        <dbReference type="PROSITE-ProRule" id="PRU00335"/>
    </source>
</evidence>
<dbReference type="InterPro" id="IPR009057">
    <property type="entry name" value="Homeodomain-like_sf"/>
</dbReference>
<dbReference type="GO" id="GO:0003700">
    <property type="term" value="F:DNA-binding transcription factor activity"/>
    <property type="evidence" value="ECO:0007669"/>
    <property type="project" value="TreeGrafter"/>
</dbReference>
<protein>
    <submittedName>
        <fullName evidence="4">TetR family transcriptional regulator</fullName>
    </submittedName>
</protein>
<dbReference type="AlphaFoldDB" id="A0A495DKU6"/>
<dbReference type="OrthoDB" id="9802802at2"/>
<evidence type="ECO:0000313" key="4">
    <source>
        <dbReference type="EMBL" id="RKR03240.1"/>
    </source>
</evidence>
<feature type="DNA-binding region" description="H-T-H motif" evidence="2">
    <location>
        <begin position="27"/>
        <end position="46"/>
    </location>
</feature>
<accession>A0A495DKU6</accession>
<proteinExistence type="predicted"/>
<evidence type="ECO:0000259" key="3">
    <source>
        <dbReference type="PROSITE" id="PS50977"/>
    </source>
</evidence>
<name>A0A495DKU6_9PROT</name>
<dbReference type="InterPro" id="IPR001647">
    <property type="entry name" value="HTH_TetR"/>
</dbReference>
<dbReference type="SUPFAM" id="SSF46689">
    <property type="entry name" value="Homeodomain-like"/>
    <property type="match status" value="1"/>
</dbReference>
<comment type="caution">
    <text evidence="4">The sequence shown here is derived from an EMBL/GenBank/DDBJ whole genome shotgun (WGS) entry which is preliminary data.</text>
</comment>
<dbReference type="Proteomes" id="UP000273675">
    <property type="component" value="Unassembled WGS sequence"/>
</dbReference>
<gene>
    <name evidence="4" type="ORF">C7435_1195</name>
</gene>
<sequence length="185" mass="19957">MAHLTDRDPTYLRVLEAFGHYGFRKASMDDLARAAGVSRQTLYNRFGGKEGVLDWAIDGYVTQSEAAALAALDGKPADLASRLTGFFAQWLGSSVEFLRTAPHGAEIFELGKQARARLRPDPDEACTTALVAALEGEGRFGHEAAREAGYVMMMASKGLLLGARDTDAYAAGMRRVIGFLLAARV</sequence>
<evidence type="ECO:0000256" key="1">
    <source>
        <dbReference type="ARBA" id="ARBA00023125"/>
    </source>
</evidence>
<dbReference type="RefSeq" id="WP_075189458.1">
    <property type="nucleotide sequence ID" value="NZ_RBIM01000002.1"/>
</dbReference>
<evidence type="ECO:0000313" key="5">
    <source>
        <dbReference type="Proteomes" id="UP000273675"/>
    </source>
</evidence>
<dbReference type="EMBL" id="RBIM01000002">
    <property type="protein sequence ID" value="RKR03240.1"/>
    <property type="molecule type" value="Genomic_DNA"/>
</dbReference>
<dbReference type="Pfam" id="PF00440">
    <property type="entry name" value="TetR_N"/>
    <property type="match status" value="1"/>
</dbReference>
<keyword evidence="1 2" id="KW-0238">DNA-binding</keyword>